<name>A0A0K0FMK4_STRVS</name>
<keyword evidence="2" id="KW-1185">Reference proteome</keyword>
<reference evidence="2" key="1">
    <citation type="submission" date="2014-07" db="EMBL/GenBank/DDBJ databases">
        <authorList>
            <person name="Martin A.A"/>
            <person name="De Silva N."/>
        </authorList>
    </citation>
    <scope>NUCLEOTIDE SEQUENCE</scope>
</reference>
<dbReference type="PANTHER" id="PTHR11412:SF166">
    <property type="entry name" value="NTR DOMAIN-CONTAINING PROTEIN"/>
    <property type="match status" value="1"/>
</dbReference>
<sequence length="1415" mass="164821">MNGLKRSIVNIKDMVDSCENIKKGRFVQLKGIFTELSSGNSLEKMFNINVMGQNFDIILLKPYVTTTEKKLYFILKNMNFLYDTGQINISVSCFNTMTFNYTIVNNINTEYSKTFHINLENIENCKILLVEGRSAKMRSIIKILVPVLNSNEIIKSFSTAAVFQFEEDVIFNVNSDDNNLNYIIMNKHNRVVMFGLVKDKIINVKIKSEMVGTNYLIVFSTRNTKIIDMILFIGSNLCQNTNYFISSKKTILFFNDTYEGHIKGPDNGLALMKVYDKRLTFFDNSNKPKDDFWNLEKLLNIDGFFSSKNVFNPLPPEIEGDIIRNFKPINDLFDEIFEICKNIVNIKTFSLPKKLPTFGNSSCWISNKCTNLIKEAIKSQIQRNKEQQDFYNYTKIGSMNVFKQIFKNIPSIENGYITKKLSQNIYDDIIEDGNNNYDNNIRNSEIRDFFPEVWIFDEFTLDENGFASFNFIPPHSITTWIVDADFWKPSTTYTCSIKYNQELEYRKDFFIEVNLPSTIRALETIDISVTVHSLSNSSFDNLYICMDKGTRNSCQNRGRDGSLADNSHFSLKSTTVNNVATKKFEVIFFEENNNEIISFSLRRHVEDDKTFACESNDVYDIIKKSVKILPDIRIDFKSTFLIINPDKKSELFSENELDRDKNFIITEKRDEMTSELITNITIVPGKDEIVGNLMVTLSEPRLYHMEDNNNDRRKRDILLKYGDSHIYWIMSELSSIFYKKLKKDFINEFIIKEEIPENEYLNIDYSNTLWTNIIKLKKYMVECDKYDFFVDTIDNAKGIKTCAIEDVIKGDNVWITMLNTMMICDLYISDVKQNNKNEMFFNINKLLDFLKICMKNGNLIEYILLPFDVEKDDKKYILYGIYLHVLNSCKFYDKSKNDNEINEIFSQFEDREKEDILSTLFYISSSKRGNDYKRIFAWNDILYCFNYNFKKMPWIHEKIDECEDIFRGSQKYISNPDTNMLINILALYAVTNNFSIPTNYPKVSTSELQDYTLITRNKRSNTNLANEIFLEQEIYKYIIFDMKKRNYHHKKMLDIRIECIPSCHFIPQEDYGSDGKSKVIHFPPQTKTILFKSKGNGKKVALVEGNMLTKINVLKNEYPLKIDVKMYSEKNDLTHIVTIKNLKNQNLDMIQFEHGLYSAGYELKFNNDEGYVIFEDKDSIKYKTKPYRTDNSVVFLIGPLSTDKDTLSYNLTQKAVKAEANDIKLMGTKIILRHPIKGILGKIIVDNRTGFLKNKGDAKEKDSDIEYLCLQNSKKCFCGEGTSNDMCKIEMTDRIERSFNKDLNDKKKFLLVGEITNISTVEENKDYRKFTIILRAQSCKTSFDVNLHVFVRTTNNSNVKCILFSKGDDVMLSGNVENTKNFQNIYHMSNGDVLVRIKENDGAGKMIVKLPFIKC</sequence>
<dbReference type="InterPro" id="IPR050473">
    <property type="entry name" value="A2M/Complement_sys"/>
</dbReference>
<reference evidence="3" key="2">
    <citation type="submission" date="2015-08" db="UniProtKB">
        <authorList>
            <consortium name="WormBaseParasite"/>
        </authorList>
    </citation>
    <scope>IDENTIFICATION</scope>
</reference>
<dbReference type="SMART" id="SM01360">
    <property type="entry name" value="A2M"/>
    <property type="match status" value="1"/>
</dbReference>
<dbReference type="Pfam" id="PF00207">
    <property type="entry name" value="A2M"/>
    <property type="match status" value="1"/>
</dbReference>
<protein>
    <submittedName>
        <fullName evidence="3">A2M domain-containing protein</fullName>
    </submittedName>
</protein>
<dbReference type="PANTHER" id="PTHR11412">
    <property type="entry name" value="MACROGLOBULIN / COMPLEMENT"/>
    <property type="match status" value="1"/>
</dbReference>
<dbReference type="WBParaSite" id="SVE_1023100.1">
    <property type="protein sequence ID" value="SVE_1023100.1"/>
    <property type="gene ID" value="SVE_1023100"/>
</dbReference>
<dbReference type="InterPro" id="IPR001599">
    <property type="entry name" value="Macroglobln_a2"/>
</dbReference>
<evidence type="ECO:0000313" key="3">
    <source>
        <dbReference type="WBParaSite" id="SVE_1023100.1"/>
    </source>
</evidence>
<feature type="domain" description="Alpha-2-macroglobulin" evidence="1">
    <location>
        <begin position="453"/>
        <end position="545"/>
    </location>
</feature>
<proteinExistence type="predicted"/>
<dbReference type="Gene3D" id="2.20.130.20">
    <property type="match status" value="1"/>
</dbReference>
<evidence type="ECO:0000259" key="1">
    <source>
        <dbReference type="SMART" id="SM01360"/>
    </source>
</evidence>
<dbReference type="STRING" id="75913.A0A0K0FMK4"/>
<accession>A0A0K0FMK4</accession>
<evidence type="ECO:0000313" key="2">
    <source>
        <dbReference type="Proteomes" id="UP000035680"/>
    </source>
</evidence>
<organism evidence="2 3">
    <name type="scientific">Strongyloides venezuelensis</name>
    <name type="common">Threadworm</name>
    <dbReference type="NCBI Taxonomy" id="75913"/>
    <lineage>
        <taxon>Eukaryota</taxon>
        <taxon>Metazoa</taxon>
        <taxon>Ecdysozoa</taxon>
        <taxon>Nematoda</taxon>
        <taxon>Chromadorea</taxon>
        <taxon>Rhabditida</taxon>
        <taxon>Tylenchina</taxon>
        <taxon>Panagrolaimomorpha</taxon>
        <taxon>Strongyloidoidea</taxon>
        <taxon>Strongyloididae</taxon>
        <taxon>Strongyloides</taxon>
    </lineage>
</organism>
<dbReference type="Proteomes" id="UP000035680">
    <property type="component" value="Unassembled WGS sequence"/>
</dbReference>
<dbReference type="GO" id="GO:0004866">
    <property type="term" value="F:endopeptidase inhibitor activity"/>
    <property type="evidence" value="ECO:0007669"/>
    <property type="project" value="InterPro"/>
</dbReference>